<keyword evidence="1" id="KW-0812">Transmembrane</keyword>
<gene>
    <name evidence="2" type="ORF">KOW79_002212</name>
</gene>
<feature type="transmembrane region" description="Helical" evidence="1">
    <location>
        <begin position="20"/>
        <end position="41"/>
    </location>
</feature>
<sequence length="419" mass="45851">MNPFPACSPGKQNLRKMQGFWILLLAVHIISLHLDSCAAFTTTKTNHEELMYGQQLSIRLPAEAYKLEFMSVDRSETEVLWTRFSITKKGIVLGSNSNKEFVLRSVTFEDQGTYTLFNHWNQKLSIHLLKVVAKRSIQNCVAGESLNIYLSGLAKNDATLHFSNQDFSLTLVERGSPVGNLHPEYMGRVQVTKTSIEVLNVNVSDVGNYTLSDRLNRTIKIISMNLVDYPEGVNAAPFMGLLMLLGIPSCMFCYCRKKGCRKNSQPTTTTINTTTNTVNYDNQINPPGPPPGYPAAPTPGYSPGYPAVGESIVHPPPNPTFPPQQPYSGYPATSPAMPPNPGYSPGYPAVGESIVHPPPNPTFPPQQPYSGYPATSPAMPPNPVPQNPAMYTGANIFNSSDSAVQFSINMGKDSSSNFL</sequence>
<evidence type="ECO:0000256" key="1">
    <source>
        <dbReference type="SAM" id="Phobius"/>
    </source>
</evidence>
<feature type="transmembrane region" description="Helical" evidence="1">
    <location>
        <begin position="235"/>
        <end position="255"/>
    </location>
</feature>
<dbReference type="Proteomes" id="UP000824219">
    <property type="component" value="Linkage Group LG03"/>
</dbReference>
<dbReference type="EMBL" id="JAHKSW010000003">
    <property type="protein sequence ID" value="KAG7333805.1"/>
    <property type="molecule type" value="Genomic_DNA"/>
</dbReference>
<name>A0A9D3P330_9TELE</name>
<organism evidence="2 3">
    <name type="scientific">Hemibagrus wyckioides</name>
    <dbReference type="NCBI Taxonomy" id="337641"/>
    <lineage>
        <taxon>Eukaryota</taxon>
        <taxon>Metazoa</taxon>
        <taxon>Chordata</taxon>
        <taxon>Craniata</taxon>
        <taxon>Vertebrata</taxon>
        <taxon>Euteleostomi</taxon>
        <taxon>Actinopterygii</taxon>
        <taxon>Neopterygii</taxon>
        <taxon>Teleostei</taxon>
        <taxon>Ostariophysi</taxon>
        <taxon>Siluriformes</taxon>
        <taxon>Bagridae</taxon>
        <taxon>Hemibagrus</taxon>
    </lineage>
</organism>
<comment type="caution">
    <text evidence="2">The sequence shown here is derived from an EMBL/GenBank/DDBJ whole genome shotgun (WGS) entry which is preliminary data.</text>
</comment>
<keyword evidence="1" id="KW-0472">Membrane</keyword>
<accession>A0A9D3P330</accession>
<keyword evidence="1" id="KW-1133">Transmembrane helix</keyword>
<dbReference type="OrthoDB" id="8781657at2759"/>
<reference evidence="2 3" key="1">
    <citation type="submission" date="2021-06" db="EMBL/GenBank/DDBJ databases">
        <title>Chromosome-level genome assembly of the red-tail catfish (Hemibagrus wyckioides).</title>
        <authorList>
            <person name="Shao F."/>
        </authorList>
    </citation>
    <scope>NUCLEOTIDE SEQUENCE [LARGE SCALE GENOMIC DNA]</scope>
    <source>
        <strain evidence="2">EC202008001</strain>
        <tissue evidence="2">Blood</tissue>
    </source>
</reference>
<protein>
    <submittedName>
        <fullName evidence="2">Uncharacterized protein</fullName>
    </submittedName>
</protein>
<dbReference type="AlphaFoldDB" id="A0A9D3P330"/>
<evidence type="ECO:0000313" key="2">
    <source>
        <dbReference type="EMBL" id="KAG7333805.1"/>
    </source>
</evidence>
<keyword evidence="3" id="KW-1185">Reference proteome</keyword>
<proteinExistence type="predicted"/>
<evidence type="ECO:0000313" key="3">
    <source>
        <dbReference type="Proteomes" id="UP000824219"/>
    </source>
</evidence>